<dbReference type="RefSeq" id="YP_009797434.1">
    <property type="nucleotide sequence ID" value="NC_047914.1"/>
</dbReference>
<dbReference type="KEGG" id="vg:54987848"/>
<organism evidence="1 2">
    <name type="scientific">Faecalibacterium phage FP_Taranis</name>
    <dbReference type="NCBI Taxonomy" id="2070186"/>
    <lineage>
        <taxon>Viruses</taxon>
        <taxon>Duplodnaviria</taxon>
        <taxon>Heunggongvirae</taxon>
        <taxon>Uroviricota</taxon>
        <taxon>Caudoviricetes</taxon>
        <taxon>Taranisvirus</taxon>
        <taxon>Taranisvirus taranis</taxon>
    </lineage>
</organism>
<reference evidence="1 2" key="1">
    <citation type="submission" date="2017-12" db="EMBL/GenBank/DDBJ databases">
        <title>Phages infecting Faecalibacterium prausnitzii belong to novel viral genera that help decipher intestinal viromes.</title>
        <authorList>
            <person name="Petit M.-A."/>
            <person name="De Paepe M."/>
            <person name="Benevides L."/>
            <person name="Langella P."/>
        </authorList>
    </citation>
    <scope>NUCLEOTIDE SEQUENCE [LARGE SCALE GENOMIC DNA]</scope>
</reference>
<evidence type="ECO:0000313" key="2">
    <source>
        <dbReference type="Proteomes" id="UP000241620"/>
    </source>
</evidence>
<dbReference type="GeneID" id="54987848"/>
<keyword evidence="2" id="KW-1185">Reference proteome</keyword>
<name>A0A2K9V493_9CAUD</name>
<proteinExistence type="predicted"/>
<evidence type="ECO:0000313" key="1">
    <source>
        <dbReference type="EMBL" id="AUV56884.1"/>
    </source>
</evidence>
<protein>
    <submittedName>
        <fullName evidence="1">Uncharacterized protein</fullName>
    </submittedName>
</protein>
<dbReference type="Proteomes" id="UP000241620">
    <property type="component" value="Segment"/>
</dbReference>
<accession>A0A2K9V493</accession>
<sequence>MKFIDINREFTAAANSYMAQGYYINAGTMGGSQGEVAHIDLTNGTEIIRVLLTTFNNYLGTEGVELIVGRVKDDIKPNQEDRWSTVWNERLEVISSKKFYRLNNRAQDGFYGTEEEANAAEEKRFDRYKSRRSNDSAVDVTTKAAPMVKKYIHEKFGVRRVKMDDIKVVKHGGRYTVTYHKHAAQLH</sequence>
<dbReference type="EMBL" id="MG711467">
    <property type="protein sequence ID" value="AUV56884.1"/>
    <property type="molecule type" value="Genomic_DNA"/>
</dbReference>